<name>A0ABU1KZ16_9BURK</name>
<comment type="caution">
    <text evidence="1">The sequence shown here is derived from an EMBL/GenBank/DDBJ whole genome shotgun (WGS) entry which is preliminary data.</text>
</comment>
<dbReference type="Proteomes" id="UP001185254">
    <property type="component" value="Unassembled WGS sequence"/>
</dbReference>
<dbReference type="EMBL" id="JAVDQN010000002">
    <property type="protein sequence ID" value="MDR6376223.1"/>
    <property type="molecule type" value="Genomic_DNA"/>
</dbReference>
<dbReference type="RefSeq" id="WP_310066630.1">
    <property type="nucleotide sequence ID" value="NZ_JAVDQN010000002.1"/>
</dbReference>
<reference evidence="1 2" key="1">
    <citation type="submission" date="2023-07" db="EMBL/GenBank/DDBJ databases">
        <title>Sorghum-associated microbial communities from plants grown in Nebraska, USA.</title>
        <authorList>
            <person name="Schachtman D."/>
        </authorList>
    </citation>
    <scope>NUCLEOTIDE SEQUENCE [LARGE SCALE GENOMIC DNA]</scope>
    <source>
        <strain evidence="1 2">DS1039</strain>
    </source>
</reference>
<protein>
    <submittedName>
        <fullName evidence="1">Uncharacterized protein</fullName>
    </submittedName>
</protein>
<organism evidence="1 2">
    <name type="scientific">Paraburkholderia caledonica</name>
    <dbReference type="NCBI Taxonomy" id="134536"/>
    <lineage>
        <taxon>Bacteria</taxon>
        <taxon>Pseudomonadati</taxon>
        <taxon>Pseudomonadota</taxon>
        <taxon>Betaproteobacteria</taxon>
        <taxon>Burkholderiales</taxon>
        <taxon>Burkholderiaceae</taxon>
        <taxon>Paraburkholderia</taxon>
    </lineage>
</organism>
<gene>
    <name evidence="1" type="ORF">J2776_002923</name>
</gene>
<keyword evidence="2" id="KW-1185">Reference proteome</keyword>
<accession>A0ABU1KZ16</accession>
<proteinExistence type="predicted"/>
<evidence type="ECO:0000313" key="2">
    <source>
        <dbReference type="Proteomes" id="UP001185254"/>
    </source>
</evidence>
<sequence>MQADKQAFTAEEFREAIKEFAALVGHDERLRRSLQVDLALDYVNRIRPGKGTSAAGEKGSNQSATWYLLEE</sequence>
<evidence type="ECO:0000313" key="1">
    <source>
        <dbReference type="EMBL" id="MDR6376223.1"/>
    </source>
</evidence>